<dbReference type="GO" id="GO:0003824">
    <property type="term" value="F:catalytic activity"/>
    <property type="evidence" value="ECO:0007669"/>
    <property type="project" value="InterPro"/>
</dbReference>
<dbReference type="AlphaFoldDB" id="A0A1Q8CY93"/>
<sequence>MARGVSRTVAHVAEPEPGTTVAAVADLLGFMVGRHQSLRTTLLLRDDGRRPRQRVAASGEVPLLVVTTEDDDRADVAAALSEHWQVVPFDYETEWPVRMAAVVTAERVVTHVVTVILHTSIDAFGLRALVADIGARDPATGAPAGPVTAVPPLAQAAWEASPAGRRQNQRSLRYLERVLATAPAELFGPPRYGGEPRHELLRYRSPALAMAAHAVAARERVDDSPALLAAFLVAVARVTGVNPLLTIMLVSNRFRPGYADSVSALIKVTPFVLDVAGLTLGEAVRQTAGKALNAYKNAYYDAYEQDEVVARVERERGVAFDLSCYYNDRRQRDRVHAGVAAPAAERIHAALAESELSWCQEVGIPRSKLHLCLDDPPGAVELVLSADRRYFRRTDMTALALAIEEVAVQAATRPDTPTGAVPAAALR</sequence>
<dbReference type="EMBL" id="MSIE01000002">
    <property type="protein sequence ID" value="OLF19331.1"/>
    <property type="molecule type" value="Genomic_DNA"/>
</dbReference>
<dbReference type="InterPro" id="IPR001242">
    <property type="entry name" value="Condensation_dom"/>
</dbReference>
<accession>A0A1Q8CY93</accession>
<evidence type="ECO:0000313" key="2">
    <source>
        <dbReference type="EMBL" id="OLF19331.1"/>
    </source>
</evidence>
<dbReference type="GO" id="GO:0008610">
    <property type="term" value="P:lipid biosynthetic process"/>
    <property type="evidence" value="ECO:0007669"/>
    <property type="project" value="UniProtKB-ARBA"/>
</dbReference>
<dbReference type="InterPro" id="IPR023213">
    <property type="entry name" value="CAT-like_dom_sf"/>
</dbReference>
<evidence type="ECO:0000313" key="3">
    <source>
        <dbReference type="Proteomes" id="UP000185596"/>
    </source>
</evidence>
<dbReference type="SUPFAM" id="SSF52777">
    <property type="entry name" value="CoA-dependent acyltransferases"/>
    <property type="match status" value="2"/>
</dbReference>
<dbReference type="Pfam" id="PF00668">
    <property type="entry name" value="Condensation"/>
    <property type="match status" value="1"/>
</dbReference>
<gene>
    <name evidence="2" type="ORF">BU204_02225</name>
</gene>
<evidence type="ECO:0000259" key="1">
    <source>
        <dbReference type="Pfam" id="PF00668"/>
    </source>
</evidence>
<keyword evidence="3" id="KW-1185">Reference proteome</keyword>
<dbReference type="Gene3D" id="3.30.559.10">
    <property type="entry name" value="Chloramphenicol acetyltransferase-like domain"/>
    <property type="match status" value="1"/>
</dbReference>
<dbReference type="STRING" id="1912961.BU204_02225"/>
<dbReference type="Gene3D" id="3.30.559.30">
    <property type="entry name" value="Nonribosomal peptide synthetase, condensation domain"/>
    <property type="match status" value="1"/>
</dbReference>
<organism evidence="2 3">
    <name type="scientific">Actinophytocola xanthii</name>
    <dbReference type="NCBI Taxonomy" id="1912961"/>
    <lineage>
        <taxon>Bacteria</taxon>
        <taxon>Bacillati</taxon>
        <taxon>Actinomycetota</taxon>
        <taxon>Actinomycetes</taxon>
        <taxon>Pseudonocardiales</taxon>
        <taxon>Pseudonocardiaceae</taxon>
    </lineage>
</organism>
<dbReference type="Proteomes" id="UP000185596">
    <property type="component" value="Unassembled WGS sequence"/>
</dbReference>
<comment type="caution">
    <text evidence="2">The sequence shown here is derived from an EMBL/GenBank/DDBJ whole genome shotgun (WGS) entry which is preliminary data.</text>
</comment>
<feature type="domain" description="Condensation" evidence="1">
    <location>
        <begin position="16"/>
        <end position="306"/>
    </location>
</feature>
<name>A0A1Q8CY93_9PSEU</name>
<protein>
    <recommendedName>
        <fullName evidence="1">Condensation domain-containing protein</fullName>
    </recommendedName>
</protein>
<reference evidence="2 3" key="1">
    <citation type="submission" date="2016-12" db="EMBL/GenBank/DDBJ databases">
        <title>The draft genome sequence of Actinophytocola sp. 11-183.</title>
        <authorList>
            <person name="Wang W."/>
            <person name="Yuan L."/>
        </authorList>
    </citation>
    <scope>NUCLEOTIDE SEQUENCE [LARGE SCALE GENOMIC DNA]</scope>
    <source>
        <strain evidence="2 3">11-183</strain>
    </source>
</reference>
<proteinExistence type="predicted"/>